<gene>
    <name evidence="3" type="ORF">FJU11_02390</name>
</gene>
<dbReference type="Pfam" id="PF05145">
    <property type="entry name" value="AbrB"/>
    <property type="match status" value="1"/>
</dbReference>
<dbReference type="EMBL" id="VHLH01000002">
    <property type="protein sequence ID" value="TPW32054.1"/>
    <property type="molecule type" value="Genomic_DNA"/>
</dbReference>
<reference evidence="3 4" key="1">
    <citation type="submission" date="2019-06" db="EMBL/GenBank/DDBJ databases">
        <authorList>
            <person name="Li M."/>
        </authorList>
    </citation>
    <scope>NUCLEOTIDE SEQUENCE [LARGE SCALE GENOMIC DNA]</scope>
    <source>
        <strain evidence="3 4">BGMRC6574</strain>
    </source>
</reference>
<feature type="transmembrane region" description="Helical" evidence="2">
    <location>
        <begin position="112"/>
        <end position="130"/>
    </location>
</feature>
<evidence type="ECO:0000313" key="3">
    <source>
        <dbReference type="EMBL" id="TPW32054.1"/>
    </source>
</evidence>
<feature type="transmembrane region" description="Helical" evidence="2">
    <location>
        <begin position="351"/>
        <end position="369"/>
    </location>
</feature>
<proteinExistence type="predicted"/>
<keyword evidence="4" id="KW-1185">Reference proteome</keyword>
<dbReference type="Proteomes" id="UP000320314">
    <property type="component" value="Unassembled WGS sequence"/>
</dbReference>
<feature type="transmembrane region" description="Helical" evidence="2">
    <location>
        <begin position="237"/>
        <end position="270"/>
    </location>
</feature>
<dbReference type="PIRSF" id="PIRSF038991">
    <property type="entry name" value="Protein_AbrB"/>
    <property type="match status" value="1"/>
</dbReference>
<dbReference type="AlphaFoldDB" id="A0A506UFX6"/>
<dbReference type="InterPro" id="IPR007820">
    <property type="entry name" value="AbrB_fam"/>
</dbReference>
<dbReference type="GO" id="GO:0016020">
    <property type="term" value="C:membrane"/>
    <property type="evidence" value="ECO:0007669"/>
    <property type="project" value="InterPro"/>
</dbReference>
<accession>A0A506UFX6</accession>
<evidence type="ECO:0000313" key="4">
    <source>
        <dbReference type="Proteomes" id="UP000320314"/>
    </source>
</evidence>
<dbReference type="NCBIfam" id="TIGR03082">
    <property type="entry name" value="Gneg_AbrB_dup"/>
    <property type="match status" value="2"/>
</dbReference>
<organism evidence="3 4">
    <name type="scientific">Pararhizobium mangrovi</name>
    <dbReference type="NCBI Taxonomy" id="2590452"/>
    <lineage>
        <taxon>Bacteria</taxon>
        <taxon>Pseudomonadati</taxon>
        <taxon>Pseudomonadota</taxon>
        <taxon>Alphaproteobacteria</taxon>
        <taxon>Hyphomicrobiales</taxon>
        <taxon>Rhizobiaceae</taxon>
        <taxon>Rhizobium/Agrobacterium group</taxon>
        <taxon>Pararhizobium</taxon>
    </lineage>
</organism>
<evidence type="ECO:0000256" key="2">
    <source>
        <dbReference type="SAM" id="Phobius"/>
    </source>
</evidence>
<dbReference type="GO" id="GO:0010468">
    <property type="term" value="P:regulation of gene expression"/>
    <property type="evidence" value="ECO:0007669"/>
    <property type="project" value="InterPro"/>
</dbReference>
<dbReference type="InterPro" id="IPR017516">
    <property type="entry name" value="AbrB_dup"/>
</dbReference>
<sequence length="378" mass="39513">MRRDAGAKTRTRRVSETSKNQPAGFLSRRSKRTQWAALVILSAVLAALLEWAAIPAGFLLGPMAVAITAGTNGATIGVKRPVYNVAQAVVGCLIARSVTPTILATFASEWPIFLGVVVAVITASSLLGWLMSRWNVLPGSTAVWGSSPGGATAMMLMAEAFGADARLVAFMQYLRVVMVALAASLISRIWIDASAGGGAGAPWLEAVAPGALAQTIALAAFGSWLGHLSRIPAGPLILPLIVGAVLHVSGIATFALPLWLLAPCYAVLGWRIGLSFDRAILHHARHAFPRILASILVLLVFCGGLAVLLNRALGIDPLTAYLATSPGGMDSVAIIAASSNVDLPFVMTLQAVRFFMVLICGPTIARYAARRAMANEAS</sequence>
<keyword evidence="2" id="KW-1133">Transmembrane helix</keyword>
<comment type="caution">
    <text evidence="3">The sequence shown here is derived from an EMBL/GenBank/DDBJ whole genome shotgun (WGS) entry which is preliminary data.</text>
</comment>
<dbReference type="PANTHER" id="PTHR38457">
    <property type="entry name" value="REGULATOR ABRB-RELATED"/>
    <property type="match status" value="1"/>
</dbReference>
<feature type="transmembrane region" description="Helical" evidence="2">
    <location>
        <begin position="173"/>
        <end position="191"/>
    </location>
</feature>
<dbReference type="PANTHER" id="PTHR38457:SF1">
    <property type="entry name" value="REGULATOR ABRB-RELATED"/>
    <property type="match status" value="1"/>
</dbReference>
<feature type="transmembrane region" description="Helical" evidence="2">
    <location>
        <begin position="291"/>
        <end position="309"/>
    </location>
</feature>
<feature type="transmembrane region" description="Helical" evidence="2">
    <location>
        <begin position="142"/>
        <end position="161"/>
    </location>
</feature>
<name>A0A506UFX6_9HYPH</name>
<feature type="transmembrane region" description="Helical" evidence="2">
    <location>
        <begin position="35"/>
        <end position="54"/>
    </location>
</feature>
<protein>
    <submittedName>
        <fullName evidence="3">AbrB family transcriptional regulator</fullName>
    </submittedName>
</protein>
<dbReference type="OrthoDB" id="9809910at2"/>
<feature type="region of interest" description="Disordered" evidence="1">
    <location>
        <begin position="1"/>
        <end position="25"/>
    </location>
</feature>
<evidence type="ECO:0000256" key="1">
    <source>
        <dbReference type="SAM" id="MobiDB-lite"/>
    </source>
</evidence>
<feature type="transmembrane region" description="Helical" evidence="2">
    <location>
        <begin position="203"/>
        <end position="225"/>
    </location>
</feature>
<keyword evidence="2" id="KW-0812">Transmembrane</keyword>
<keyword evidence="2" id="KW-0472">Membrane</keyword>